<gene>
    <name evidence="3" type="ORF">EI555_017850</name>
</gene>
<name>A0A4U1EQX3_MONMO</name>
<sequence>MWRRATTLLGGGFPGSGFFMYHRQENRDRDADLDVDDILELGKPRYTEADAILCTGEEPGEAEERGTLLQGAVLNGPPSTCTTPEFSKQARKEMPSTSSGESSTQEAVQKTSKE</sequence>
<evidence type="ECO:0000256" key="1">
    <source>
        <dbReference type="SAM" id="MobiDB-lite"/>
    </source>
</evidence>
<proteinExistence type="predicted"/>
<dbReference type="Proteomes" id="UP000308365">
    <property type="component" value="Unassembled WGS sequence"/>
</dbReference>
<dbReference type="GO" id="GO:0016567">
    <property type="term" value="P:protein ubiquitination"/>
    <property type="evidence" value="ECO:0007669"/>
    <property type="project" value="TreeGrafter"/>
</dbReference>
<dbReference type="InterPro" id="IPR052443">
    <property type="entry name" value="E3_ubiq-ligase_RNF220-like"/>
</dbReference>
<dbReference type="Pfam" id="PF15926">
    <property type="entry name" value="RNF220"/>
    <property type="match status" value="1"/>
</dbReference>
<reference evidence="4" key="1">
    <citation type="journal article" date="2019" name="IScience">
        <title>Narwhal Genome Reveals Long-Term Low Genetic Diversity despite Current Large Abundance Size.</title>
        <authorList>
            <person name="Westbury M.V."/>
            <person name="Petersen B."/>
            <person name="Garde E."/>
            <person name="Heide-Jorgensen M.P."/>
            <person name="Lorenzen E.D."/>
        </authorList>
    </citation>
    <scope>NUCLEOTIDE SEQUENCE [LARGE SCALE GENOMIC DNA]</scope>
</reference>
<dbReference type="InterPro" id="IPR031824">
    <property type="entry name" value="RNF220_mid"/>
</dbReference>
<dbReference type="PANTHER" id="PTHR13459:SF3">
    <property type="entry name" value="E3 UBIQUITIN-PROTEIN LIGASE RNF220"/>
    <property type="match status" value="1"/>
</dbReference>
<feature type="compositionally biased region" description="Polar residues" evidence="1">
    <location>
        <begin position="77"/>
        <end position="86"/>
    </location>
</feature>
<dbReference type="AlphaFoldDB" id="A0A4U1EQX3"/>
<dbReference type="GO" id="GO:0061630">
    <property type="term" value="F:ubiquitin protein ligase activity"/>
    <property type="evidence" value="ECO:0007669"/>
    <property type="project" value="TreeGrafter"/>
</dbReference>
<feature type="compositionally biased region" description="Polar residues" evidence="1">
    <location>
        <begin position="95"/>
        <end position="114"/>
    </location>
</feature>
<evidence type="ECO:0000259" key="2">
    <source>
        <dbReference type="Pfam" id="PF15926"/>
    </source>
</evidence>
<dbReference type="EMBL" id="RWIC01000920">
    <property type="protein sequence ID" value="TKC38981.1"/>
    <property type="molecule type" value="Genomic_DNA"/>
</dbReference>
<evidence type="ECO:0000313" key="4">
    <source>
        <dbReference type="Proteomes" id="UP000308365"/>
    </source>
</evidence>
<evidence type="ECO:0000313" key="3">
    <source>
        <dbReference type="EMBL" id="TKC38981.1"/>
    </source>
</evidence>
<accession>A0A4U1EQX3</accession>
<organism evidence="3 4">
    <name type="scientific">Monodon monoceros</name>
    <name type="common">Narwhal</name>
    <name type="synonym">Ceratodon monodon</name>
    <dbReference type="NCBI Taxonomy" id="40151"/>
    <lineage>
        <taxon>Eukaryota</taxon>
        <taxon>Metazoa</taxon>
        <taxon>Chordata</taxon>
        <taxon>Craniata</taxon>
        <taxon>Vertebrata</taxon>
        <taxon>Euteleostomi</taxon>
        <taxon>Mammalia</taxon>
        <taxon>Eutheria</taxon>
        <taxon>Laurasiatheria</taxon>
        <taxon>Artiodactyla</taxon>
        <taxon>Whippomorpha</taxon>
        <taxon>Cetacea</taxon>
        <taxon>Odontoceti</taxon>
        <taxon>Monodontidae</taxon>
        <taxon>Monodon</taxon>
    </lineage>
</organism>
<feature type="region of interest" description="Disordered" evidence="1">
    <location>
        <begin position="71"/>
        <end position="114"/>
    </location>
</feature>
<feature type="domain" description="E3 ubiquitin-protein ligase RNF220 middle" evidence="2">
    <location>
        <begin position="4"/>
        <end position="79"/>
    </location>
</feature>
<dbReference type="PANTHER" id="PTHR13459">
    <property type="entry name" value="E3 UBIQUITIN-PROTEIN LIGASE RNF220 ISOFORM X1"/>
    <property type="match status" value="1"/>
</dbReference>
<comment type="caution">
    <text evidence="3">The sequence shown here is derived from an EMBL/GenBank/DDBJ whole genome shotgun (WGS) entry which is preliminary data.</text>
</comment>
<protein>
    <recommendedName>
        <fullName evidence="2">E3 ubiquitin-protein ligase RNF220 middle domain-containing protein</fullName>
    </recommendedName>
</protein>